<dbReference type="RefSeq" id="WP_176334601.1">
    <property type="nucleotide sequence ID" value="NZ_BAAAEF010000003.1"/>
</dbReference>
<dbReference type="GO" id="GO:0044780">
    <property type="term" value="P:bacterial-type flagellum assembly"/>
    <property type="evidence" value="ECO:0007669"/>
    <property type="project" value="InterPro"/>
</dbReference>
<feature type="domain" description="Flagellar hook-length control protein-like C-terminal" evidence="5">
    <location>
        <begin position="430"/>
        <end position="512"/>
    </location>
</feature>
<feature type="compositionally biased region" description="Low complexity" evidence="4">
    <location>
        <begin position="47"/>
        <end position="74"/>
    </location>
</feature>
<accession>A0A859CYS0</accession>
<evidence type="ECO:0000256" key="4">
    <source>
        <dbReference type="SAM" id="MobiDB-lite"/>
    </source>
</evidence>
<dbReference type="KEGG" id="mpri:MP3633_0875"/>
<dbReference type="InterPro" id="IPR021136">
    <property type="entry name" value="Flagellar_hook_control-like_C"/>
</dbReference>
<comment type="function">
    <text evidence="1">Controls the length of the flagellar hook.</text>
</comment>
<evidence type="ECO:0000313" key="7">
    <source>
        <dbReference type="Proteomes" id="UP000509371"/>
    </source>
</evidence>
<proteinExistence type="inferred from homology"/>
<dbReference type="Pfam" id="PF02120">
    <property type="entry name" value="Flg_hook"/>
    <property type="match status" value="1"/>
</dbReference>
<dbReference type="GO" id="GO:0009424">
    <property type="term" value="C:bacterial-type flagellum hook"/>
    <property type="evidence" value="ECO:0007669"/>
    <property type="project" value="InterPro"/>
</dbReference>
<feature type="region of interest" description="Disordered" evidence="4">
    <location>
        <begin position="504"/>
        <end position="529"/>
    </location>
</feature>
<dbReference type="PRINTS" id="PR01007">
    <property type="entry name" value="FLGHOOKFLIK"/>
</dbReference>
<keyword evidence="3" id="KW-1005">Bacterial flagellum biogenesis</keyword>
<comment type="similarity">
    <text evidence="2">Belongs to the FliK family.</text>
</comment>
<feature type="compositionally biased region" description="Polar residues" evidence="4">
    <location>
        <begin position="507"/>
        <end position="529"/>
    </location>
</feature>
<feature type="compositionally biased region" description="Polar residues" evidence="4">
    <location>
        <begin position="161"/>
        <end position="171"/>
    </location>
</feature>
<feature type="compositionally biased region" description="Polar residues" evidence="4">
    <location>
        <begin position="1"/>
        <end position="15"/>
    </location>
</feature>
<organism evidence="6 7">
    <name type="scientific">Marinomonas primoryensis</name>
    <dbReference type="NCBI Taxonomy" id="178399"/>
    <lineage>
        <taxon>Bacteria</taxon>
        <taxon>Pseudomonadati</taxon>
        <taxon>Pseudomonadota</taxon>
        <taxon>Gammaproteobacteria</taxon>
        <taxon>Oceanospirillales</taxon>
        <taxon>Oceanospirillaceae</taxon>
        <taxon>Marinomonas</taxon>
    </lineage>
</organism>
<feature type="region of interest" description="Disordered" evidence="4">
    <location>
        <begin position="1"/>
        <end position="120"/>
    </location>
</feature>
<dbReference type="CDD" id="cd17470">
    <property type="entry name" value="T3SS_Flik_C"/>
    <property type="match status" value="1"/>
</dbReference>
<dbReference type="Proteomes" id="UP000509371">
    <property type="component" value="Chromosome"/>
</dbReference>
<dbReference type="InterPro" id="IPR038610">
    <property type="entry name" value="FliK-like_C_sf"/>
</dbReference>
<dbReference type="PANTHER" id="PTHR37533:SF2">
    <property type="entry name" value="FLAGELLAR HOOK-LENGTH CONTROL PROTEIN"/>
    <property type="match status" value="1"/>
</dbReference>
<dbReference type="PANTHER" id="PTHR37533">
    <property type="entry name" value="FLAGELLAR HOOK-LENGTH CONTROL PROTEIN"/>
    <property type="match status" value="1"/>
</dbReference>
<dbReference type="InterPro" id="IPR001635">
    <property type="entry name" value="Flag_hook_Flik"/>
</dbReference>
<keyword evidence="6" id="KW-0282">Flagellum</keyword>
<reference evidence="6 7" key="1">
    <citation type="submission" date="2020-06" db="EMBL/GenBank/DDBJ databases">
        <authorList>
            <person name="Voronona O.L."/>
            <person name="Aksenova E.I."/>
            <person name="Kunda M.S."/>
            <person name="Semenov A.N."/>
            <person name="Ryzhova N."/>
        </authorList>
    </citation>
    <scope>NUCLEOTIDE SEQUENCE [LARGE SCALE GENOMIC DNA]</scope>
    <source>
        <strain evidence="6 7">MPKMM3633</strain>
    </source>
</reference>
<evidence type="ECO:0000256" key="2">
    <source>
        <dbReference type="ARBA" id="ARBA00009149"/>
    </source>
</evidence>
<dbReference type="AlphaFoldDB" id="A0A859CYS0"/>
<evidence type="ECO:0000259" key="5">
    <source>
        <dbReference type="Pfam" id="PF02120"/>
    </source>
</evidence>
<dbReference type="Gene3D" id="3.30.750.140">
    <property type="match status" value="1"/>
</dbReference>
<protein>
    <submittedName>
        <fullName evidence="6">Flagellar hook-length control protein FliK</fullName>
    </submittedName>
</protein>
<feature type="compositionally biased region" description="Polar residues" evidence="4">
    <location>
        <begin position="90"/>
        <end position="105"/>
    </location>
</feature>
<sequence>MRTDSNTVLPLSSGISPKKSPLVKTPSTNGEAFANDFNKAKEALSPSKTSTTDESSASTASSTSSSSTVKASDSGDVPINNKAKGDGLSDSASNVVATATDSVESSGKILQEDGGKAPSNGVSAVLVEEDPDLLSVAVTPDLKNTDIQPSIPTSPDGDVNQVLSSATSAPQSKLMPDGVASSQEEFISGGVTSSELKRGPIDSVEVPETALGATASVVSTGVVGLDAIKRNVSNNVSKVDLLPKSEMLPESDSGAVELLDAKGEGELSWVMSQMASSGVKAAPAVTGDGVVLDAAKVTTVAAGVAGAINKNGRSDVPPLILSESALVASGSSEVKMDTADSLLGEDSVLINEPIELRKKEQEVMLGRMSAQIDGATGDVGGGLSSSLHNNVNRSAGMAAVISNNSAPNAQTNLTMNLPPSHPGWASEMSQKVAWVSRDGGHTAHIRLDPPELGSLTVKISVDSDSNTQVSFVAATPQARDLLEGQMGRLREMLAQQGMDLSRADVDVSQQDTSNAQDRDNYQNNTANQNDIVDSDDELIANNVSYVSASGVDYYA</sequence>
<name>A0A859CYS0_9GAMM</name>
<dbReference type="InterPro" id="IPR052563">
    <property type="entry name" value="FliK"/>
</dbReference>
<feature type="region of interest" description="Disordered" evidence="4">
    <location>
        <begin position="144"/>
        <end position="176"/>
    </location>
</feature>
<keyword evidence="6" id="KW-0969">Cilium</keyword>
<dbReference type="EMBL" id="CP054301">
    <property type="protein sequence ID" value="QKK79611.1"/>
    <property type="molecule type" value="Genomic_DNA"/>
</dbReference>
<evidence type="ECO:0000256" key="3">
    <source>
        <dbReference type="ARBA" id="ARBA00022795"/>
    </source>
</evidence>
<evidence type="ECO:0000313" key="6">
    <source>
        <dbReference type="EMBL" id="QKK79611.1"/>
    </source>
</evidence>
<keyword evidence="6" id="KW-0966">Cell projection</keyword>
<gene>
    <name evidence="6" type="primary">fliK1</name>
    <name evidence="6" type="ORF">MP3633_0875</name>
</gene>
<evidence type="ECO:0000256" key="1">
    <source>
        <dbReference type="ARBA" id="ARBA00003944"/>
    </source>
</evidence>